<dbReference type="InterPro" id="IPR027537">
    <property type="entry name" value="Mmm1"/>
</dbReference>
<feature type="compositionally biased region" description="Polar residues" evidence="9">
    <location>
        <begin position="450"/>
        <end position="467"/>
    </location>
</feature>
<dbReference type="EMBL" id="MU167221">
    <property type="protein sequence ID" value="KAG0150181.1"/>
    <property type="molecule type" value="Genomic_DNA"/>
</dbReference>
<evidence type="ECO:0000256" key="9">
    <source>
        <dbReference type="SAM" id="MobiDB-lite"/>
    </source>
</evidence>
<sequence length="577" mass="64207">MTKSNFHNVSSENYKFVHLTFTQGFLLGQLSLIIIVVLFIKYVVFENQQQTSHDNRRQQLNQSQRPRRSSIASSRRRRPSSSHNDRNPKTLVPELLSKLSYDLSTHPPETADWLNVLVAQAIVAYRSLVHGELDEGSSLKGEKAKQMVEEALNVGRDSEPGFISVDYITVTEVDFGDQFPLCSNARVRPADETGRMRIEVDVDYADHVTLAIETKVVINFPTSRFAVLPVSLGLTLNQISATIMAEIPPVAIPLSVNEDSSTPSPAILLSLDPDFTLSMSTTSLLGARAKLEDIPKVEQLILGRLRGWIVDNLVWPKVRVLRLPGVGSKGAVENGENGVGEYVWVESEVMPVDESTKFSSTQKLSPEADKEASSPTPSHVESINDEHPTPTDFEPPSELPSHQPRSIRYRSTSTSSRLTNSRPSGHFSKEFTTPPRVTTKPDWLQPSPSPSKSNIHNDQTFSDTSFSPYRRGQNLRHSTSMLTNPNQLYRRAFANQNGIEHFQSLENQSKDDQEKCSQVGGIWGLSSLGINNGSTIDNNHNNNTSFGIRERVKEVERIRATRGESSTTSISGSLFRD</sequence>
<feature type="region of interest" description="Disordered" evidence="9">
    <location>
        <begin position="51"/>
        <end position="89"/>
    </location>
</feature>
<feature type="region of interest" description="Disordered" evidence="9">
    <location>
        <begin position="355"/>
        <end position="472"/>
    </location>
</feature>
<keyword evidence="6" id="KW-0446">Lipid-binding</keyword>
<organism evidence="12 13">
    <name type="scientific">Cronartium quercuum f. sp. fusiforme G11</name>
    <dbReference type="NCBI Taxonomy" id="708437"/>
    <lineage>
        <taxon>Eukaryota</taxon>
        <taxon>Fungi</taxon>
        <taxon>Dikarya</taxon>
        <taxon>Basidiomycota</taxon>
        <taxon>Pucciniomycotina</taxon>
        <taxon>Pucciniomycetes</taxon>
        <taxon>Pucciniales</taxon>
        <taxon>Coleosporiaceae</taxon>
        <taxon>Cronartium</taxon>
    </lineage>
</organism>
<evidence type="ECO:0000256" key="8">
    <source>
        <dbReference type="HAMAP-Rule" id="MF_03103"/>
    </source>
</evidence>
<dbReference type="GO" id="GO:0032865">
    <property type="term" value="C:ERMES complex"/>
    <property type="evidence" value="ECO:0007669"/>
    <property type="project" value="UniProtKB-UniRule"/>
</dbReference>
<dbReference type="AlphaFoldDB" id="A0A9P6NV92"/>
<dbReference type="InterPro" id="IPR019411">
    <property type="entry name" value="MMM1_dom"/>
</dbReference>
<evidence type="ECO:0000256" key="5">
    <source>
        <dbReference type="ARBA" id="ARBA00023055"/>
    </source>
</evidence>
<evidence type="ECO:0000256" key="6">
    <source>
        <dbReference type="ARBA" id="ARBA00023121"/>
    </source>
</evidence>
<comment type="subcellular location">
    <subcellularLocation>
        <location evidence="8">Endoplasmic reticulum membrane</location>
        <topology evidence="8">Single-pass type I membrane protein</topology>
    </subcellularLocation>
    <text evidence="8">The ERMES/MDM complex localizes to a few discrete foci (around 10 per single cell), that represent mitochondria-endoplasmic reticulum junctions. These foci are often found next to mtDNA nucleoids.</text>
</comment>
<feature type="topological domain" description="Lumenal" evidence="8">
    <location>
        <begin position="1"/>
        <end position="24"/>
    </location>
</feature>
<evidence type="ECO:0000256" key="7">
    <source>
        <dbReference type="ARBA" id="ARBA00023136"/>
    </source>
</evidence>
<comment type="subunit">
    <text evidence="8">Homodimer. Component of the ER-mitochondria encounter structure (ERMES) or MDM complex, composed of MMM1, MDM10, MDM12 and MDM34. A MMM1 homodimer associates with one molecule of MDM12 on each side in a pairwise head-to-tail manner, and the SMP-LTD domains of MMM1 and MDM12 generate a continuous hydrophobic tunnel for phospholipid trafficking.</text>
</comment>
<feature type="transmembrane region" description="Helical" evidence="10">
    <location>
        <begin position="21"/>
        <end position="45"/>
    </location>
</feature>
<keyword evidence="13" id="KW-1185">Reference proteome</keyword>
<comment type="caution">
    <text evidence="12">The sequence shown here is derived from an EMBL/GenBank/DDBJ whole genome shotgun (WGS) entry which is preliminary data.</text>
</comment>
<keyword evidence="7 8" id="KW-0472">Membrane</keyword>
<feature type="topological domain" description="Cytoplasmic" evidence="8">
    <location>
        <begin position="46"/>
        <end position="577"/>
    </location>
</feature>
<evidence type="ECO:0000313" key="13">
    <source>
        <dbReference type="Proteomes" id="UP000886653"/>
    </source>
</evidence>
<gene>
    <name evidence="8" type="primary">MMM1</name>
    <name evidence="12" type="ORF">CROQUDRAFT_88213</name>
</gene>
<evidence type="ECO:0000313" key="12">
    <source>
        <dbReference type="EMBL" id="KAG0150181.1"/>
    </source>
</evidence>
<feature type="domain" description="SMP-LTD" evidence="11">
    <location>
        <begin position="107"/>
        <end position="324"/>
    </location>
</feature>
<accession>A0A9P6NV92</accession>
<dbReference type="PANTHER" id="PTHR13466:SF0">
    <property type="entry name" value="SMP-LTD DOMAIN-CONTAINING PROTEIN"/>
    <property type="match status" value="1"/>
</dbReference>
<proteinExistence type="inferred from homology"/>
<evidence type="ECO:0000259" key="11">
    <source>
        <dbReference type="PROSITE" id="PS51847"/>
    </source>
</evidence>
<dbReference type="CDD" id="cd21671">
    <property type="entry name" value="SMP_Mmm1"/>
    <property type="match status" value="1"/>
</dbReference>
<protein>
    <recommendedName>
        <fullName evidence="8">Maintenance of mitochondrial morphology protein 1</fullName>
    </recommendedName>
</protein>
<keyword evidence="2 8" id="KW-0812">Transmembrane</keyword>
<dbReference type="Proteomes" id="UP000886653">
    <property type="component" value="Unassembled WGS sequence"/>
</dbReference>
<dbReference type="OrthoDB" id="5599157at2759"/>
<feature type="compositionally biased region" description="Low complexity" evidence="9">
    <location>
        <begin position="409"/>
        <end position="424"/>
    </location>
</feature>
<evidence type="ECO:0000256" key="2">
    <source>
        <dbReference type="ARBA" id="ARBA00022692"/>
    </source>
</evidence>
<name>A0A9P6NV92_9BASI</name>
<dbReference type="PROSITE" id="PS51847">
    <property type="entry name" value="SMP"/>
    <property type="match status" value="1"/>
</dbReference>
<keyword evidence="1" id="KW-0813">Transport</keyword>
<keyword evidence="3 8" id="KW-0256">Endoplasmic reticulum</keyword>
<dbReference type="GO" id="GO:0015914">
    <property type="term" value="P:phospholipid transport"/>
    <property type="evidence" value="ECO:0007669"/>
    <property type="project" value="TreeGrafter"/>
</dbReference>
<evidence type="ECO:0000256" key="4">
    <source>
        <dbReference type="ARBA" id="ARBA00022989"/>
    </source>
</evidence>
<dbReference type="GO" id="GO:0008289">
    <property type="term" value="F:lipid binding"/>
    <property type="evidence" value="ECO:0007669"/>
    <property type="project" value="UniProtKB-KW"/>
</dbReference>
<dbReference type="Pfam" id="PF10296">
    <property type="entry name" value="MMM1"/>
    <property type="match status" value="1"/>
</dbReference>
<comment type="function">
    <text evidence="8">Component of the ERMES/MDM complex, which serves as a molecular tether to connect the endoplasmic reticulum (ER) and mitochondria. Components of this complex are involved in the control of mitochondrial shape and protein biogenesis, and function in nonvesicular lipid trafficking between the ER and mitochondria. The MDM12-MMM1 subcomplex functions in the major beta-barrel assembly pathway that is responsible for biogenesis of all outer membrane beta-barrel proteins, and acts in a late step after the SAM complex. The MDM10-MDM12-MMM1 subcomplex further acts in the TOM40-specific pathway after the action of the MDM12-MMM1 complex. Essential for establishing and maintaining the structure of mitochondria and maintenance of mtDNA nucleoids.</text>
</comment>
<keyword evidence="4 8" id="KW-1133">Transmembrane helix</keyword>
<evidence type="ECO:0000256" key="10">
    <source>
        <dbReference type="SAM" id="Phobius"/>
    </source>
</evidence>
<dbReference type="InterPro" id="IPR031468">
    <property type="entry name" value="SMP_LBD"/>
</dbReference>
<evidence type="ECO:0000256" key="3">
    <source>
        <dbReference type="ARBA" id="ARBA00022824"/>
    </source>
</evidence>
<evidence type="ECO:0000256" key="1">
    <source>
        <dbReference type="ARBA" id="ARBA00022448"/>
    </source>
</evidence>
<comment type="similarity">
    <text evidence="8">Belongs to the MMM1 family.</text>
</comment>
<dbReference type="GO" id="GO:1990456">
    <property type="term" value="P:mitochondrion-endoplasmic reticulum membrane tethering"/>
    <property type="evidence" value="ECO:0007669"/>
    <property type="project" value="TreeGrafter"/>
</dbReference>
<dbReference type="PANTHER" id="PTHR13466">
    <property type="entry name" value="TEX2 PROTEIN-RELATED"/>
    <property type="match status" value="1"/>
</dbReference>
<dbReference type="GO" id="GO:0005789">
    <property type="term" value="C:endoplasmic reticulum membrane"/>
    <property type="evidence" value="ECO:0007669"/>
    <property type="project" value="UniProtKB-SubCell"/>
</dbReference>
<dbReference type="GO" id="GO:0045040">
    <property type="term" value="P:protein insertion into mitochondrial outer membrane"/>
    <property type="evidence" value="ECO:0007669"/>
    <property type="project" value="UniProtKB-UniRule"/>
</dbReference>
<reference evidence="12" key="1">
    <citation type="submission" date="2013-11" db="EMBL/GenBank/DDBJ databases">
        <title>Genome sequence of the fusiform rust pathogen reveals effectors for host alternation and coevolution with pine.</title>
        <authorList>
            <consortium name="DOE Joint Genome Institute"/>
            <person name="Smith K."/>
            <person name="Pendleton A."/>
            <person name="Kubisiak T."/>
            <person name="Anderson C."/>
            <person name="Salamov A."/>
            <person name="Aerts A."/>
            <person name="Riley R."/>
            <person name="Clum A."/>
            <person name="Lindquist E."/>
            <person name="Ence D."/>
            <person name="Campbell M."/>
            <person name="Kronenberg Z."/>
            <person name="Feau N."/>
            <person name="Dhillon B."/>
            <person name="Hamelin R."/>
            <person name="Burleigh J."/>
            <person name="Smith J."/>
            <person name="Yandell M."/>
            <person name="Nelson C."/>
            <person name="Grigoriev I."/>
            <person name="Davis J."/>
        </authorList>
    </citation>
    <scope>NUCLEOTIDE SEQUENCE</scope>
    <source>
        <strain evidence="12">G11</strain>
    </source>
</reference>
<keyword evidence="5" id="KW-0445">Lipid transport</keyword>
<dbReference type="HAMAP" id="MF_03103">
    <property type="entry name" value="Mmm1"/>
    <property type="match status" value="1"/>
</dbReference>